<evidence type="ECO:0000256" key="1">
    <source>
        <dbReference type="SAM" id="SignalP"/>
    </source>
</evidence>
<comment type="caution">
    <text evidence="3">The sequence shown here is derived from an EMBL/GenBank/DDBJ whole genome shotgun (WGS) entry which is preliminary data.</text>
</comment>
<dbReference type="SUPFAM" id="SSF53474">
    <property type="entry name" value="alpha/beta-Hydrolases"/>
    <property type="match status" value="1"/>
</dbReference>
<sequence length="408" mass="45892">MKKTLSVLLLLLSLLSFSQNQEIGQNFVEILLKEKNFEKALTFLDPSIKNQITIDLLSKTSTQLDAQLGAYQNIISVANKGAILSYFTQFKNMALDFDISFKEDKIVGFFLKQHQEVNANDYKIKSGTIDLKGTLLEAEKSSILVVFIHGSGSNDRDETIGPNKPFKDMAEAFQKEGIASYRFDKRTKSNPETFSDESTVEDEVVVDAVAIVNHFRSSEKFKNYKIIVLGHSLGAFMMPKIANSVSLDKAVMMAGNARGLQDVIIDQYVYLNSLNPTKEGENEIATIKKEVSFLTSNKFNTTLSSDELPLGLSSKYWQSLLNYKPLVEVKKVAIPLLILNGERDYQVTMKEFNLWKRTLAKTKAQFISYPKLNHLFIAGEGTPSPEEYTVKGEVDKKVIQDIIAFCKQ</sequence>
<keyword evidence="1" id="KW-0732">Signal</keyword>
<proteinExistence type="predicted"/>
<dbReference type="RefSeq" id="WP_166130155.1">
    <property type="nucleotide sequence ID" value="NZ_JAANOQ010000007.1"/>
</dbReference>
<organism evidence="3 4">
    <name type="scientific">Flavobacterium bernardetii</name>
    <dbReference type="NCBI Taxonomy" id="2813823"/>
    <lineage>
        <taxon>Bacteria</taxon>
        <taxon>Pseudomonadati</taxon>
        <taxon>Bacteroidota</taxon>
        <taxon>Flavobacteriia</taxon>
        <taxon>Flavobacteriales</taxon>
        <taxon>Flavobacteriaceae</taxon>
        <taxon>Flavobacterium</taxon>
    </lineage>
</organism>
<feature type="domain" description="DUF3887" evidence="2">
    <location>
        <begin position="31"/>
        <end position="109"/>
    </location>
</feature>
<dbReference type="Gene3D" id="3.10.450.590">
    <property type="match status" value="1"/>
</dbReference>
<dbReference type="EMBL" id="JACRUN010000007">
    <property type="protein sequence ID" value="MBC5835645.1"/>
    <property type="molecule type" value="Genomic_DNA"/>
</dbReference>
<evidence type="ECO:0000313" key="4">
    <source>
        <dbReference type="Proteomes" id="UP000605990"/>
    </source>
</evidence>
<dbReference type="InterPro" id="IPR024981">
    <property type="entry name" value="DUF3887"/>
</dbReference>
<keyword evidence="4" id="KW-1185">Reference proteome</keyword>
<dbReference type="Proteomes" id="UP000605990">
    <property type="component" value="Unassembled WGS sequence"/>
</dbReference>
<keyword evidence="3" id="KW-0378">Hydrolase</keyword>
<reference evidence="3 4" key="1">
    <citation type="submission" date="2020-08" db="EMBL/GenBank/DDBJ databases">
        <title>Description of novel Flavobacterium F-408 isolate.</title>
        <authorList>
            <person name="Saticioglu I.B."/>
            <person name="Duman M."/>
            <person name="Altun S."/>
        </authorList>
    </citation>
    <scope>NUCLEOTIDE SEQUENCE [LARGE SCALE GENOMIC DNA]</scope>
    <source>
        <strain evidence="3 4">F-408</strain>
    </source>
</reference>
<feature type="signal peptide" evidence="1">
    <location>
        <begin position="1"/>
        <end position="18"/>
    </location>
</feature>
<name>A0ABR7J0R5_9FLAO</name>
<evidence type="ECO:0000313" key="3">
    <source>
        <dbReference type="EMBL" id="MBC5835645.1"/>
    </source>
</evidence>
<dbReference type="InterPro" id="IPR029058">
    <property type="entry name" value="AB_hydrolase_fold"/>
</dbReference>
<protein>
    <submittedName>
        <fullName evidence="3">Alpha/beta hydrolase</fullName>
    </submittedName>
</protein>
<dbReference type="PANTHER" id="PTHR43265:SF1">
    <property type="entry name" value="ESTERASE ESTD"/>
    <property type="match status" value="1"/>
</dbReference>
<evidence type="ECO:0000259" key="2">
    <source>
        <dbReference type="Pfam" id="PF13026"/>
    </source>
</evidence>
<dbReference type="GO" id="GO:0016787">
    <property type="term" value="F:hydrolase activity"/>
    <property type="evidence" value="ECO:0007669"/>
    <property type="project" value="UniProtKB-KW"/>
</dbReference>
<dbReference type="InterPro" id="IPR053145">
    <property type="entry name" value="AB_hydrolase_Est10"/>
</dbReference>
<dbReference type="Pfam" id="PF13026">
    <property type="entry name" value="DUF3887"/>
    <property type="match status" value="1"/>
</dbReference>
<accession>A0ABR7J0R5</accession>
<dbReference type="Gene3D" id="3.40.50.1820">
    <property type="entry name" value="alpha/beta hydrolase"/>
    <property type="match status" value="1"/>
</dbReference>
<gene>
    <name evidence="3" type="ORF">H8R27_12175</name>
</gene>
<feature type="chain" id="PRO_5046580259" evidence="1">
    <location>
        <begin position="19"/>
        <end position="408"/>
    </location>
</feature>
<dbReference type="PANTHER" id="PTHR43265">
    <property type="entry name" value="ESTERASE ESTD"/>
    <property type="match status" value="1"/>
</dbReference>